<reference evidence="1" key="2">
    <citation type="journal article" date="2015" name="Fish Shellfish Immunol.">
        <title>Early steps in the European eel (Anguilla anguilla)-Vibrio vulnificus interaction in the gills: Role of the RtxA13 toxin.</title>
        <authorList>
            <person name="Callol A."/>
            <person name="Pajuelo D."/>
            <person name="Ebbesson L."/>
            <person name="Teles M."/>
            <person name="MacKenzie S."/>
            <person name="Amaro C."/>
        </authorList>
    </citation>
    <scope>NUCLEOTIDE SEQUENCE</scope>
</reference>
<proteinExistence type="predicted"/>
<organism evidence="1">
    <name type="scientific">Anguilla anguilla</name>
    <name type="common">European freshwater eel</name>
    <name type="synonym">Muraena anguilla</name>
    <dbReference type="NCBI Taxonomy" id="7936"/>
    <lineage>
        <taxon>Eukaryota</taxon>
        <taxon>Metazoa</taxon>
        <taxon>Chordata</taxon>
        <taxon>Craniata</taxon>
        <taxon>Vertebrata</taxon>
        <taxon>Euteleostomi</taxon>
        <taxon>Actinopterygii</taxon>
        <taxon>Neopterygii</taxon>
        <taxon>Teleostei</taxon>
        <taxon>Anguilliformes</taxon>
        <taxon>Anguillidae</taxon>
        <taxon>Anguilla</taxon>
    </lineage>
</organism>
<name>A0A0E9TP59_ANGAN</name>
<protein>
    <submittedName>
        <fullName evidence="1">Uncharacterized protein</fullName>
    </submittedName>
</protein>
<dbReference type="EMBL" id="GBXM01053078">
    <property type="protein sequence ID" value="JAH55499.1"/>
    <property type="molecule type" value="Transcribed_RNA"/>
</dbReference>
<evidence type="ECO:0000313" key="1">
    <source>
        <dbReference type="EMBL" id="JAH55499.1"/>
    </source>
</evidence>
<sequence length="10" mass="1123">MTPSFANIKD</sequence>
<accession>A0A0E9TP59</accession>
<reference evidence="1" key="1">
    <citation type="submission" date="2014-11" db="EMBL/GenBank/DDBJ databases">
        <authorList>
            <person name="Amaro Gonzalez C."/>
        </authorList>
    </citation>
    <scope>NUCLEOTIDE SEQUENCE</scope>
</reference>